<proteinExistence type="predicted"/>
<feature type="domain" description="T-SNARE coiled-coil homology" evidence="2">
    <location>
        <begin position="5"/>
        <end position="67"/>
    </location>
</feature>
<evidence type="ECO:0000313" key="4">
    <source>
        <dbReference type="EMBL" id="TIB37975.1"/>
    </source>
</evidence>
<dbReference type="AlphaFoldDB" id="A0A4V4MA36"/>
<dbReference type="EMBL" id="SPOF01000008">
    <property type="protein sequence ID" value="TIB15061.1"/>
    <property type="molecule type" value="Genomic_DNA"/>
</dbReference>
<keyword evidence="1" id="KW-1133">Transmembrane helix</keyword>
<dbReference type="OrthoDB" id="428895at2759"/>
<evidence type="ECO:0000313" key="5">
    <source>
        <dbReference type="Proteomes" id="UP000306954"/>
    </source>
</evidence>
<evidence type="ECO:0000313" key="3">
    <source>
        <dbReference type="EMBL" id="TIB15061.1"/>
    </source>
</evidence>
<keyword evidence="1" id="KW-0472">Membrane</keyword>
<dbReference type="InterPro" id="IPR000727">
    <property type="entry name" value="T_SNARE_dom"/>
</dbReference>
<name>A0A4V4MA36_WALIC</name>
<dbReference type="EMBL" id="SPOI01000081">
    <property type="protein sequence ID" value="TIB37975.1"/>
    <property type="molecule type" value="Genomic_DNA"/>
</dbReference>
<protein>
    <recommendedName>
        <fullName evidence="2">t-SNARE coiled-coil homology domain-containing protein</fullName>
    </recommendedName>
</protein>
<gene>
    <name evidence="4" type="ORF">E3P86_01924</name>
    <name evidence="3" type="ORF">E3P90_01025</name>
</gene>
<comment type="caution">
    <text evidence="3">The sequence shown here is derived from an EMBL/GenBank/DDBJ whole genome shotgun (WGS) entry which is preliminary data.</text>
</comment>
<dbReference type="PROSITE" id="PS50192">
    <property type="entry name" value="T_SNARE"/>
    <property type="match status" value="1"/>
</dbReference>
<accession>A0A4V4MA36</accession>
<sequence length="95" mass="10652">MSSSATQRYEDDTRWNDLESSLNNIHSQSLLINQESSEQNGLLDGLSSFIDTINNKMSSGKKYFDKLSVTNDKQSICIAVLIVILVILFIVLILI</sequence>
<evidence type="ECO:0000256" key="1">
    <source>
        <dbReference type="SAM" id="Phobius"/>
    </source>
</evidence>
<organism evidence="3 5">
    <name type="scientific">Wallemia ichthyophaga</name>
    <dbReference type="NCBI Taxonomy" id="245174"/>
    <lineage>
        <taxon>Eukaryota</taxon>
        <taxon>Fungi</taxon>
        <taxon>Dikarya</taxon>
        <taxon>Basidiomycota</taxon>
        <taxon>Wallemiomycotina</taxon>
        <taxon>Wallemiomycetes</taxon>
        <taxon>Wallemiales</taxon>
        <taxon>Wallemiaceae</taxon>
        <taxon>Wallemia</taxon>
    </lineage>
</organism>
<reference evidence="5 6" key="1">
    <citation type="submission" date="2019-03" db="EMBL/GenBank/DDBJ databases">
        <title>Sequencing 23 genomes of Wallemia ichthyophaga.</title>
        <authorList>
            <person name="Gostincar C."/>
        </authorList>
    </citation>
    <scope>NUCLEOTIDE SEQUENCE [LARGE SCALE GENOMIC DNA]</scope>
    <source>
        <strain evidence="4 6">EXF-6200</strain>
        <strain evidence="3 5">EXF-8621</strain>
    </source>
</reference>
<evidence type="ECO:0000313" key="6">
    <source>
        <dbReference type="Proteomes" id="UP000310689"/>
    </source>
</evidence>
<feature type="transmembrane region" description="Helical" evidence="1">
    <location>
        <begin position="76"/>
        <end position="94"/>
    </location>
</feature>
<dbReference type="Proteomes" id="UP000310689">
    <property type="component" value="Unassembled WGS sequence"/>
</dbReference>
<dbReference type="Gene3D" id="1.20.5.110">
    <property type="match status" value="1"/>
</dbReference>
<keyword evidence="1" id="KW-0812">Transmembrane</keyword>
<dbReference type="SUPFAM" id="SSF58038">
    <property type="entry name" value="SNARE fusion complex"/>
    <property type="match status" value="1"/>
</dbReference>
<dbReference type="Proteomes" id="UP000306954">
    <property type="component" value="Unassembled WGS sequence"/>
</dbReference>
<evidence type="ECO:0000259" key="2">
    <source>
        <dbReference type="PROSITE" id="PS50192"/>
    </source>
</evidence>